<dbReference type="InterPro" id="IPR046357">
    <property type="entry name" value="PPIase_dom_sf"/>
</dbReference>
<dbReference type="Proteomes" id="UP000229385">
    <property type="component" value="Unassembled WGS sequence"/>
</dbReference>
<dbReference type="GO" id="GO:0005886">
    <property type="term" value="C:plasma membrane"/>
    <property type="evidence" value="ECO:0007669"/>
    <property type="project" value="UniProtKB-SubCell"/>
</dbReference>
<feature type="region of interest" description="Disordered" evidence="5">
    <location>
        <begin position="30"/>
        <end position="62"/>
    </location>
</feature>
<evidence type="ECO:0000256" key="4">
    <source>
        <dbReference type="ARBA" id="ARBA00023186"/>
    </source>
</evidence>
<name>A0A2M7XEG3_9BACT</name>
<sequence>MRQIRLISSLMRMTNLFNLPIAQSGGITSSTNQPLKLSNPMNNDHQPLESHESSPSETASTPQLIKHDWKRSFFSSRRNQILALGLLILALGGFLLNETYRRAPSDQLVRIVSSVFPLPAVVVNGDAVSLSDYLAEYDALMHSFETASAQGTSLPAESDIQDAIVETIINKTLLRQLAKEHGVSVSEEDVDAYYQDILIAQESEETFEAELETTFGWTVEEFKERIVEPIVLLTAMTDYVLASGEIQSERLALMQSGYERLEAGEDFDYVADEIHAQVDPSPEADLGYVKSSVIPEGWLASVEALEVNDYTEIQSLYEGYAVFQVLDRIVAGEDTQMHLYAMTVPKKTLEEILVEYRDVSEIKNYLE</sequence>
<dbReference type="PANTHER" id="PTHR47529:SF1">
    <property type="entry name" value="PERIPLASMIC CHAPERONE PPID"/>
    <property type="match status" value="1"/>
</dbReference>
<evidence type="ECO:0000256" key="6">
    <source>
        <dbReference type="SAM" id="Phobius"/>
    </source>
</evidence>
<dbReference type="InterPro" id="IPR027304">
    <property type="entry name" value="Trigger_fact/SurA_dom_sf"/>
</dbReference>
<evidence type="ECO:0000313" key="7">
    <source>
        <dbReference type="EMBL" id="PJA46268.1"/>
    </source>
</evidence>
<accession>A0A2M7XEG3</accession>
<dbReference type="Pfam" id="PF13623">
    <property type="entry name" value="SurA_N_2"/>
    <property type="match status" value="1"/>
</dbReference>
<keyword evidence="6" id="KW-0812">Transmembrane</keyword>
<comment type="subcellular location">
    <subcellularLocation>
        <location evidence="1">Cell membrane</location>
    </subcellularLocation>
</comment>
<dbReference type="AlphaFoldDB" id="A0A2M7XEG3"/>
<dbReference type="InterPro" id="IPR052029">
    <property type="entry name" value="PpiD_chaperone"/>
</dbReference>
<keyword evidence="2" id="KW-1003">Cell membrane</keyword>
<dbReference type="SUPFAM" id="SSF109998">
    <property type="entry name" value="Triger factor/SurA peptide-binding domain-like"/>
    <property type="match status" value="1"/>
</dbReference>
<dbReference type="GO" id="GO:0003755">
    <property type="term" value="F:peptidyl-prolyl cis-trans isomerase activity"/>
    <property type="evidence" value="ECO:0007669"/>
    <property type="project" value="InterPro"/>
</dbReference>
<evidence type="ECO:0000313" key="8">
    <source>
        <dbReference type="Proteomes" id="UP000229385"/>
    </source>
</evidence>
<feature type="transmembrane region" description="Helical" evidence="6">
    <location>
        <begin position="81"/>
        <end position="100"/>
    </location>
</feature>
<dbReference type="Gene3D" id="3.10.50.40">
    <property type="match status" value="1"/>
</dbReference>
<reference evidence="8" key="1">
    <citation type="submission" date="2017-09" db="EMBL/GenBank/DDBJ databases">
        <title>Depth-based differentiation of microbial function through sediment-hosted aquifers and enrichment of novel symbionts in the deep terrestrial subsurface.</title>
        <authorList>
            <person name="Probst A.J."/>
            <person name="Ladd B."/>
            <person name="Jarett J.K."/>
            <person name="Geller-Mcgrath D.E."/>
            <person name="Sieber C.M.K."/>
            <person name="Emerson J.B."/>
            <person name="Anantharaman K."/>
            <person name="Thomas B.C."/>
            <person name="Malmstrom R."/>
            <person name="Stieglmeier M."/>
            <person name="Klingl A."/>
            <person name="Woyke T."/>
            <person name="Ryan C.M."/>
            <person name="Banfield J.F."/>
        </authorList>
    </citation>
    <scope>NUCLEOTIDE SEQUENCE [LARGE SCALE GENOMIC DNA]</scope>
</reference>
<keyword evidence="4" id="KW-0143">Chaperone</keyword>
<evidence type="ECO:0008006" key="9">
    <source>
        <dbReference type="Google" id="ProtNLM"/>
    </source>
</evidence>
<evidence type="ECO:0000256" key="2">
    <source>
        <dbReference type="ARBA" id="ARBA00022475"/>
    </source>
</evidence>
<dbReference type="Gene3D" id="1.10.4030.10">
    <property type="entry name" value="Porin chaperone SurA, peptide-binding domain"/>
    <property type="match status" value="1"/>
</dbReference>
<dbReference type="EMBL" id="PFWU01000005">
    <property type="protein sequence ID" value="PJA46268.1"/>
    <property type="molecule type" value="Genomic_DNA"/>
</dbReference>
<dbReference type="SUPFAM" id="SSF54534">
    <property type="entry name" value="FKBP-like"/>
    <property type="match status" value="1"/>
</dbReference>
<protein>
    <recommendedName>
        <fullName evidence="9">PpiC domain-containing protein</fullName>
    </recommendedName>
</protein>
<evidence type="ECO:0000256" key="5">
    <source>
        <dbReference type="SAM" id="MobiDB-lite"/>
    </source>
</evidence>
<keyword evidence="6" id="KW-1133">Transmembrane helix</keyword>
<dbReference type="PANTHER" id="PTHR47529">
    <property type="entry name" value="PEPTIDYL-PROLYL CIS-TRANS ISOMERASE D"/>
    <property type="match status" value="1"/>
</dbReference>
<evidence type="ECO:0000256" key="1">
    <source>
        <dbReference type="ARBA" id="ARBA00004236"/>
    </source>
</evidence>
<keyword evidence="3 6" id="KW-0472">Membrane</keyword>
<proteinExistence type="predicted"/>
<organism evidence="7 8">
    <name type="scientific">Candidatus Uhrbacteria bacterium CG_4_9_14_3_um_filter_50_9</name>
    <dbReference type="NCBI Taxonomy" id="1975035"/>
    <lineage>
        <taxon>Bacteria</taxon>
        <taxon>Candidatus Uhriibacteriota</taxon>
    </lineage>
</organism>
<gene>
    <name evidence="7" type="ORF">CO174_00475</name>
</gene>
<evidence type="ECO:0000256" key="3">
    <source>
        <dbReference type="ARBA" id="ARBA00023136"/>
    </source>
</evidence>
<feature type="compositionally biased region" description="Polar residues" evidence="5">
    <location>
        <begin position="30"/>
        <end position="45"/>
    </location>
</feature>
<comment type="caution">
    <text evidence="7">The sequence shown here is derived from an EMBL/GenBank/DDBJ whole genome shotgun (WGS) entry which is preliminary data.</text>
</comment>